<dbReference type="Gene3D" id="1.10.287.130">
    <property type="match status" value="1"/>
</dbReference>
<protein>
    <recommendedName>
        <fullName evidence="2">histidine kinase</fullName>
        <ecNumber evidence="2">2.7.13.3</ecNumber>
    </recommendedName>
</protein>
<keyword evidence="10" id="KW-1185">Reference proteome</keyword>
<dbReference type="PRINTS" id="PR00344">
    <property type="entry name" value="BCTRLSENSOR"/>
</dbReference>
<evidence type="ECO:0000256" key="1">
    <source>
        <dbReference type="ARBA" id="ARBA00000085"/>
    </source>
</evidence>
<evidence type="ECO:0000256" key="4">
    <source>
        <dbReference type="ARBA" id="ARBA00023012"/>
    </source>
</evidence>
<dbReference type="PROSITE" id="PS50110">
    <property type="entry name" value="RESPONSE_REGULATORY"/>
    <property type="match status" value="1"/>
</dbReference>
<dbReference type="InterPro" id="IPR004358">
    <property type="entry name" value="Sig_transdc_His_kin-like_C"/>
</dbReference>
<evidence type="ECO:0000259" key="7">
    <source>
        <dbReference type="PROSITE" id="PS50109"/>
    </source>
</evidence>
<dbReference type="SUPFAM" id="SSF52172">
    <property type="entry name" value="CheY-like"/>
    <property type="match status" value="1"/>
</dbReference>
<comment type="catalytic activity">
    <reaction evidence="1">
        <text>ATP + protein L-histidine = ADP + protein N-phospho-L-histidine.</text>
        <dbReference type="EC" id="2.7.13.3"/>
    </reaction>
</comment>
<dbReference type="Proteomes" id="UP001165460">
    <property type="component" value="Unassembled WGS sequence"/>
</dbReference>
<keyword evidence="6" id="KW-0812">Transmembrane</keyword>
<dbReference type="EMBL" id="JALGBH010000001">
    <property type="protein sequence ID" value="MCJ0742386.1"/>
    <property type="molecule type" value="Genomic_DNA"/>
</dbReference>
<evidence type="ECO:0000313" key="9">
    <source>
        <dbReference type="EMBL" id="MCJ0742386.1"/>
    </source>
</evidence>
<evidence type="ECO:0000256" key="6">
    <source>
        <dbReference type="SAM" id="Phobius"/>
    </source>
</evidence>
<dbReference type="Gene3D" id="3.40.50.2300">
    <property type="match status" value="1"/>
</dbReference>
<dbReference type="InterPro" id="IPR001789">
    <property type="entry name" value="Sig_transdc_resp-reg_receiver"/>
</dbReference>
<dbReference type="SMART" id="SM00387">
    <property type="entry name" value="HATPase_c"/>
    <property type="match status" value="1"/>
</dbReference>
<sequence length="684" mass="77734">MLVSSIFFYLKKKRVPALISHLKELWQNKTDFAAVDSCVVLLYRADNDCRLYEVTADKKYIQSFNKKIDTISGIIARIDTSNNGKLADLFEQKKQKTALYLKLKTLADSLVKVSAGIDTAIRTAEPKTYGEFKFGRFKTMVTVDTMRTTVQEKNRKKLLGRLVDAFKAKRNQDSLITFVRKEVKLDTALQSKQYNLVHLKRMNNYFRNLYSRKNLLSKAELEILGLNTTIIRDVVKTLKSFKANEVILHEKTEEILKDNIDANMSTIDKLYRIAILLLCLLGIIILYNLFKIYKNEKYLIDYTKKATQYAQSKSRFLANMSHEIRTPLNSVIGFSEQLIQQDLTPKQSEQVNAIRTSSIMLLDVVNDILDFSKYETGKVSFDEVVFNPAELLKELISSISIQASAKGLKLETAITFNDSINLKGDSLRLKQVVMNLLSNAIKFTDQGSVTLKADIVASAKKQEILKIQVVDTGVGIAQEDMYMIFEEFAQVYYSSSKVKQKGTGLGLAICKRIIELQGGTIGVESELGKGSNFFFEIGYEYAEVKDYQQLNIIGVENLNRLSGKRVLLADDNKMNILLAETVIKKYNINIDTALDGKQALHLFEHNNYDLVLTDIQMPEMGGVELTQRIRKLKNKSKSSIHILAITANVLEEDRIKYLSSGINDLVLKPFSEKELMDKITKYIN</sequence>
<reference evidence="9" key="1">
    <citation type="submission" date="2022-03" db="EMBL/GenBank/DDBJ databases">
        <authorList>
            <person name="Woo C.Y."/>
        </authorList>
    </citation>
    <scope>NUCLEOTIDE SEQUENCE</scope>
    <source>
        <strain evidence="9">CYS-01</strain>
    </source>
</reference>
<dbReference type="PROSITE" id="PS50109">
    <property type="entry name" value="HIS_KIN"/>
    <property type="match status" value="1"/>
</dbReference>
<dbReference type="InterPro" id="IPR036097">
    <property type="entry name" value="HisK_dim/P_sf"/>
</dbReference>
<dbReference type="InterPro" id="IPR011006">
    <property type="entry name" value="CheY-like_superfamily"/>
</dbReference>
<keyword evidence="4" id="KW-0902">Two-component regulatory system</keyword>
<dbReference type="EC" id="2.7.13.3" evidence="2"/>
<dbReference type="Gene3D" id="3.30.565.10">
    <property type="entry name" value="Histidine kinase-like ATPase, C-terminal domain"/>
    <property type="match status" value="1"/>
</dbReference>
<dbReference type="Pfam" id="PF00072">
    <property type="entry name" value="Response_reg"/>
    <property type="match status" value="1"/>
</dbReference>
<dbReference type="Pfam" id="PF02518">
    <property type="entry name" value="HATPase_c"/>
    <property type="match status" value="1"/>
</dbReference>
<feature type="transmembrane region" description="Helical" evidence="6">
    <location>
        <begin position="270"/>
        <end position="290"/>
    </location>
</feature>
<comment type="caution">
    <text evidence="9">The sequence shown here is derived from an EMBL/GenBank/DDBJ whole genome shotgun (WGS) entry which is preliminary data.</text>
</comment>
<proteinExistence type="predicted"/>
<dbReference type="InterPro" id="IPR036890">
    <property type="entry name" value="HATPase_C_sf"/>
</dbReference>
<dbReference type="SUPFAM" id="SSF55874">
    <property type="entry name" value="ATPase domain of HSP90 chaperone/DNA topoisomerase II/histidine kinase"/>
    <property type="match status" value="1"/>
</dbReference>
<dbReference type="RefSeq" id="WP_243360789.1">
    <property type="nucleotide sequence ID" value="NZ_JALGBH010000001.1"/>
</dbReference>
<dbReference type="CDD" id="cd00082">
    <property type="entry name" value="HisKA"/>
    <property type="match status" value="1"/>
</dbReference>
<keyword evidence="6" id="KW-0472">Membrane</keyword>
<evidence type="ECO:0000256" key="3">
    <source>
        <dbReference type="ARBA" id="ARBA00022553"/>
    </source>
</evidence>
<evidence type="ECO:0000259" key="8">
    <source>
        <dbReference type="PROSITE" id="PS50110"/>
    </source>
</evidence>
<gene>
    <name evidence="9" type="ORF">MMF97_06670</name>
</gene>
<keyword evidence="3 5" id="KW-0597">Phosphoprotein</keyword>
<dbReference type="CDD" id="cd16922">
    <property type="entry name" value="HATPase_EvgS-ArcB-TorS-like"/>
    <property type="match status" value="1"/>
</dbReference>
<dbReference type="InterPro" id="IPR005467">
    <property type="entry name" value="His_kinase_dom"/>
</dbReference>
<dbReference type="CDD" id="cd17546">
    <property type="entry name" value="REC_hyHK_CKI1_RcsC-like"/>
    <property type="match status" value="1"/>
</dbReference>
<evidence type="ECO:0000313" key="10">
    <source>
        <dbReference type="Proteomes" id="UP001165460"/>
    </source>
</evidence>
<dbReference type="InterPro" id="IPR003661">
    <property type="entry name" value="HisK_dim/P_dom"/>
</dbReference>
<evidence type="ECO:0000256" key="5">
    <source>
        <dbReference type="PROSITE-ProRule" id="PRU00169"/>
    </source>
</evidence>
<feature type="domain" description="Response regulatory" evidence="8">
    <location>
        <begin position="565"/>
        <end position="683"/>
    </location>
</feature>
<dbReference type="SMART" id="SM00448">
    <property type="entry name" value="REC"/>
    <property type="match status" value="1"/>
</dbReference>
<feature type="modified residue" description="4-aspartylphosphate" evidence="5">
    <location>
        <position position="614"/>
    </location>
</feature>
<dbReference type="InterPro" id="IPR003594">
    <property type="entry name" value="HATPase_dom"/>
</dbReference>
<name>A0ABS9ZVQ1_9SPHI</name>
<evidence type="ECO:0000256" key="2">
    <source>
        <dbReference type="ARBA" id="ARBA00012438"/>
    </source>
</evidence>
<dbReference type="SMART" id="SM00388">
    <property type="entry name" value="HisKA"/>
    <property type="match status" value="1"/>
</dbReference>
<organism evidence="9 10">
    <name type="scientific">Pedobacter montanisoli</name>
    <dbReference type="NCBI Taxonomy" id="2923277"/>
    <lineage>
        <taxon>Bacteria</taxon>
        <taxon>Pseudomonadati</taxon>
        <taxon>Bacteroidota</taxon>
        <taxon>Sphingobacteriia</taxon>
        <taxon>Sphingobacteriales</taxon>
        <taxon>Sphingobacteriaceae</taxon>
        <taxon>Pedobacter</taxon>
    </lineage>
</organism>
<dbReference type="PANTHER" id="PTHR45339:SF1">
    <property type="entry name" value="HYBRID SIGNAL TRANSDUCTION HISTIDINE KINASE J"/>
    <property type="match status" value="1"/>
</dbReference>
<feature type="domain" description="Histidine kinase" evidence="7">
    <location>
        <begin position="319"/>
        <end position="541"/>
    </location>
</feature>
<dbReference type="SUPFAM" id="SSF47384">
    <property type="entry name" value="Homodimeric domain of signal transducing histidine kinase"/>
    <property type="match status" value="1"/>
</dbReference>
<keyword evidence="6" id="KW-1133">Transmembrane helix</keyword>
<dbReference type="Pfam" id="PF00512">
    <property type="entry name" value="HisKA"/>
    <property type="match status" value="1"/>
</dbReference>
<accession>A0ABS9ZVQ1</accession>
<dbReference type="PANTHER" id="PTHR45339">
    <property type="entry name" value="HYBRID SIGNAL TRANSDUCTION HISTIDINE KINASE J"/>
    <property type="match status" value="1"/>
</dbReference>